<reference evidence="3" key="1">
    <citation type="submission" date="2016-10" db="EMBL/GenBank/DDBJ databases">
        <authorList>
            <person name="Varghese N."/>
            <person name="Submissions S."/>
        </authorList>
    </citation>
    <scope>NUCLEOTIDE SEQUENCE [LARGE SCALE GENOMIC DNA]</scope>
    <source>
        <strain evidence="3">DSM 19684</strain>
    </source>
</reference>
<dbReference type="EMBL" id="FNBH01000004">
    <property type="protein sequence ID" value="SDG46281.1"/>
    <property type="molecule type" value="Genomic_DNA"/>
</dbReference>
<keyword evidence="3" id="KW-1185">Reference proteome</keyword>
<dbReference type="STRING" id="454006.SAMN05421825_3423"/>
<evidence type="ECO:0000256" key="1">
    <source>
        <dbReference type="SAM" id="MobiDB-lite"/>
    </source>
</evidence>
<gene>
    <name evidence="2" type="ORF">SAMN05421825_3423</name>
</gene>
<protein>
    <submittedName>
        <fullName evidence="2">Uncharacterized protein</fullName>
    </submittedName>
</protein>
<evidence type="ECO:0000313" key="3">
    <source>
        <dbReference type="Proteomes" id="UP000199203"/>
    </source>
</evidence>
<dbReference type="Proteomes" id="UP000199203">
    <property type="component" value="Unassembled WGS sequence"/>
</dbReference>
<proteinExistence type="predicted"/>
<dbReference type="RefSeq" id="WP_262488093.1">
    <property type="nucleotide sequence ID" value="NZ_FNBH01000004.1"/>
</dbReference>
<evidence type="ECO:0000313" key="2">
    <source>
        <dbReference type="EMBL" id="SDG46281.1"/>
    </source>
</evidence>
<organism evidence="2 3">
    <name type="scientific">Epilithonimonas hungarica</name>
    <dbReference type="NCBI Taxonomy" id="454006"/>
    <lineage>
        <taxon>Bacteria</taxon>
        <taxon>Pseudomonadati</taxon>
        <taxon>Bacteroidota</taxon>
        <taxon>Flavobacteriia</taxon>
        <taxon>Flavobacteriales</taxon>
        <taxon>Weeksellaceae</taxon>
        <taxon>Chryseobacterium group</taxon>
        <taxon>Epilithonimonas</taxon>
    </lineage>
</organism>
<feature type="region of interest" description="Disordered" evidence="1">
    <location>
        <begin position="1"/>
        <end position="43"/>
    </location>
</feature>
<name>A0A1G7UG79_9FLAO</name>
<dbReference type="AlphaFoldDB" id="A0A1G7UG79"/>
<sequence>MSKEKETNKKTDKTPPAKSLKEKREDKQNKRKDKENESRNATT</sequence>
<accession>A0A1G7UG79</accession>